<name>A0AAE0SAK3_9BIVA</name>
<reference evidence="1" key="1">
    <citation type="journal article" date="2021" name="Genome Biol. Evol.">
        <title>A High-Quality Reference Genome for a Parasitic Bivalve with Doubly Uniparental Inheritance (Bivalvia: Unionida).</title>
        <authorList>
            <person name="Smith C.H."/>
        </authorList>
    </citation>
    <scope>NUCLEOTIDE SEQUENCE</scope>
    <source>
        <strain evidence="1">CHS0354</strain>
    </source>
</reference>
<reference evidence="1" key="2">
    <citation type="journal article" date="2021" name="Genome Biol. Evol.">
        <title>Developing a high-quality reference genome for a parasitic bivalve with doubly uniparental inheritance (Bivalvia: Unionida).</title>
        <authorList>
            <person name="Smith C.H."/>
        </authorList>
    </citation>
    <scope>NUCLEOTIDE SEQUENCE</scope>
    <source>
        <strain evidence="1">CHS0354</strain>
        <tissue evidence="1">Mantle</tissue>
    </source>
</reference>
<comment type="caution">
    <text evidence="1">The sequence shown here is derived from an EMBL/GenBank/DDBJ whole genome shotgun (WGS) entry which is preliminary data.</text>
</comment>
<evidence type="ECO:0000313" key="1">
    <source>
        <dbReference type="EMBL" id="KAK3588442.1"/>
    </source>
</evidence>
<evidence type="ECO:0000313" key="2">
    <source>
        <dbReference type="Proteomes" id="UP001195483"/>
    </source>
</evidence>
<proteinExistence type="predicted"/>
<accession>A0AAE0SAK3</accession>
<dbReference type="EMBL" id="JAEAOA010000390">
    <property type="protein sequence ID" value="KAK3588442.1"/>
    <property type="molecule type" value="Genomic_DNA"/>
</dbReference>
<reference evidence="1" key="3">
    <citation type="submission" date="2023-05" db="EMBL/GenBank/DDBJ databases">
        <authorList>
            <person name="Smith C.H."/>
        </authorList>
    </citation>
    <scope>NUCLEOTIDE SEQUENCE</scope>
    <source>
        <strain evidence="1">CHS0354</strain>
        <tissue evidence="1">Mantle</tissue>
    </source>
</reference>
<dbReference type="Proteomes" id="UP001195483">
    <property type="component" value="Unassembled WGS sequence"/>
</dbReference>
<gene>
    <name evidence="1" type="ORF">CHS0354_005532</name>
</gene>
<dbReference type="AlphaFoldDB" id="A0AAE0SAK3"/>
<protein>
    <submittedName>
        <fullName evidence="1">Uncharacterized protein</fullName>
    </submittedName>
</protein>
<sequence>MAKERKDEGFVEILICGFTLRIGMACSNIEVDLMRLDYKDMSIKDTSICVCPSVSFLEINRSKDEQSVITESRTIVRSEQVSQ</sequence>
<keyword evidence="2" id="KW-1185">Reference proteome</keyword>
<organism evidence="1 2">
    <name type="scientific">Potamilus streckersoni</name>
    <dbReference type="NCBI Taxonomy" id="2493646"/>
    <lineage>
        <taxon>Eukaryota</taxon>
        <taxon>Metazoa</taxon>
        <taxon>Spiralia</taxon>
        <taxon>Lophotrochozoa</taxon>
        <taxon>Mollusca</taxon>
        <taxon>Bivalvia</taxon>
        <taxon>Autobranchia</taxon>
        <taxon>Heteroconchia</taxon>
        <taxon>Palaeoheterodonta</taxon>
        <taxon>Unionida</taxon>
        <taxon>Unionoidea</taxon>
        <taxon>Unionidae</taxon>
        <taxon>Ambleminae</taxon>
        <taxon>Lampsilini</taxon>
        <taxon>Potamilus</taxon>
    </lineage>
</organism>